<feature type="transmembrane region" description="Helical" evidence="7">
    <location>
        <begin position="444"/>
        <end position="464"/>
    </location>
</feature>
<reference evidence="9 10" key="1">
    <citation type="submission" date="2018-02" db="EMBL/GenBank/DDBJ databases">
        <title>Subsurface microbial communities from deep shales in Ohio and West Virginia, USA.</title>
        <authorList>
            <person name="Wrighton K."/>
        </authorList>
    </citation>
    <scope>NUCLEOTIDE SEQUENCE [LARGE SCALE GENOMIC DNA]</scope>
    <source>
        <strain evidence="9 10">OWC-G53F</strain>
    </source>
</reference>
<evidence type="ECO:0000313" key="9">
    <source>
        <dbReference type="EMBL" id="PPK73314.1"/>
    </source>
</evidence>
<dbReference type="InterPro" id="IPR049453">
    <property type="entry name" value="Memb_transporter_dom"/>
</dbReference>
<dbReference type="AlphaFoldDB" id="A0A2S6H757"/>
<dbReference type="GO" id="GO:0005886">
    <property type="term" value="C:plasma membrane"/>
    <property type="evidence" value="ECO:0007669"/>
    <property type="project" value="UniProtKB-SubCell"/>
</dbReference>
<name>A0A2S6H757_9GAMM</name>
<gene>
    <name evidence="9" type="ORF">B0F88_102296</name>
</gene>
<keyword evidence="4 7" id="KW-1133">Transmembrane helix</keyword>
<dbReference type="Pfam" id="PF13515">
    <property type="entry name" value="FUSC_2"/>
    <property type="match status" value="1"/>
</dbReference>
<evidence type="ECO:0000259" key="8">
    <source>
        <dbReference type="Pfam" id="PF13515"/>
    </source>
</evidence>
<feature type="transmembrane region" description="Helical" evidence="7">
    <location>
        <begin position="527"/>
        <end position="545"/>
    </location>
</feature>
<accession>A0A2S6H757</accession>
<feature type="transmembrane region" description="Helical" evidence="7">
    <location>
        <begin position="89"/>
        <end position="107"/>
    </location>
</feature>
<evidence type="ECO:0000256" key="6">
    <source>
        <dbReference type="ARBA" id="ARBA00043993"/>
    </source>
</evidence>
<comment type="caution">
    <text evidence="9">The sequence shown here is derived from an EMBL/GenBank/DDBJ whole genome shotgun (WGS) entry which is preliminary data.</text>
</comment>
<organism evidence="9 10">
    <name type="scientific">Methylobacter tundripaludum</name>
    <dbReference type="NCBI Taxonomy" id="173365"/>
    <lineage>
        <taxon>Bacteria</taxon>
        <taxon>Pseudomonadati</taxon>
        <taxon>Pseudomonadota</taxon>
        <taxon>Gammaproteobacteria</taxon>
        <taxon>Methylococcales</taxon>
        <taxon>Methylococcaceae</taxon>
        <taxon>Methylobacter</taxon>
    </lineage>
</organism>
<evidence type="ECO:0000256" key="1">
    <source>
        <dbReference type="ARBA" id="ARBA00004651"/>
    </source>
</evidence>
<dbReference type="PANTHER" id="PTHR30509">
    <property type="entry name" value="P-HYDROXYBENZOIC ACID EFFLUX PUMP SUBUNIT-RELATED"/>
    <property type="match status" value="1"/>
</dbReference>
<comment type="similarity">
    <text evidence="6">Belongs to the YccS/YhfK family.</text>
</comment>
<feature type="transmembrane region" description="Helical" evidence="7">
    <location>
        <begin position="119"/>
        <end position="142"/>
    </location>
</feature>
<dbReference type="EMBL" id="PTIY01000002">
    <property type="protein sequence ID" value="PPK73314.1"/>
    <property type="molecule type" value="Genomic_DNA"/>
</dbReference>
<evidence type="ECO:0000256" key="5">
    <source>
        <dbReference type="ARBA" id="ARBA00023136"/>
    </source>
</evidence>
<feature type="transmembrane region" description="Helical" evidence="7">
    <location>
        <begin position="162"/>
        <end position="182"/>
    </location>
</feature>
<evidence type="ECO:0000256" key="2">
    <source>
        <dbReference type="ARBA" id="ARBA00022475"/>
    </source>
</evidence>
<feature type="transmembrane region" description="Helical" evidence="7">
    <location>
        <begin position="470"/>
        <end position="488"/>
    </location>
</feature>
<evidence type="ECO:0000256" key="4">
    <source>
        <dbReference type="ARBA" id="ARBA00022989"/>
    </source>
</evidence>
<dbReference type="Proteomes" id="UP000238071">
    <property type="component" value="Unassembled WGS sequence"/>
</dbReference>
<evidence type="ECO:0000256" key="7">
    <source>
        <dbReference type="SAM" id="Phobius"/>
    </source>
</evidence>
<dbReference type="PANTHER" id="PTHR30509:SF9">
    <property type="entry name" value="MULTIDRUG RESISTANCE PROTEIN MDTO"/>
    <property type="match status" value="1"/>
</dbReference>
<comment type="subcellular location">
    <subcellularLocation>
        <location evidence="1">Cell membrane</location>
        <topology evidence="1">Multi-pass membrane protein</topology>
    </subcellularLocation>
</comment>
<feature type="domain" description="Integral membrane bound transporter" evidence="8">
    <location>
        <begin position="408"/>
        <end position="536"/>
    </location>
</feature>
<protein>
    <submittedName>
        <fullName evidence="9">Putative membrane protein YccC</fullName>
    </submittedName>
</protein>
<feature type="transmembrane region" description="Helical" evidence="7">
    <location>
        <begin position="43"/>
        <end position="69"/>
    </location>
</feature>
<sequence>MNRGDASVPHKRRSRLWFGTGLAQFLKVELKDSPERRVAALRLFIVSLIIVLVGQTLHVPPLGAIALLICLSYDAYANTGQSLAFGMRQLGYIIVTTLISVFTLMLAGNDAWLLLPLSFIILAVALFHARLIAWPTGIALWYSVAVLYSPSTPDQGIYNALWNIPIIGILAIGSWTAVHLTIKPQDPRKQLKANIAEQLTAVEHILSARLADSGVKIHKRAISTLSSPGSFGKVLGLLANAELIHPAMHKRHDTYLALLLEIDGLRQMAIWLDQVLTAEYRAQPMNQEKLNVYLALQSACAALRQGVEESHDVSGQIDTLLVDDVLHNYSPATNPSLLTAVWRALQRIAGLMRDLHDPGASPDIKAIEAETDDNETAGWFPTWLGYEFWATHADSLQFGIKFSLGAILCTLIVESLGWPDINTAIPTCLVAAQTSLGADYRLSILRVSGAILGGLCAYFYVLVFQSQLDTIAGFALATAPIWALAAWISSGSERIAYMGRQLGFSFAMFVLHDFGQVTDLYLPRDRVIGILLGIAVMGILDYALWPRRSIVLARHHSVAALHTLAKFTTRLPDLSLMLKSTLPLRLSTEKDLAVAQDLVVHAILEPDARLPHKVNERTALSAVITGAGNLSGLLQIRRRYRLLSGQQFGNFPDELQQHSRAFDAALTSALENTALVLQGRQPESQTGVADIHALLKQSYTEHHRIDSLPADLAMEWELRFMLDQQIMELTEQLQQKAADSVSCRLKSGSPID</sequence>
<evidence type="ECO:0000256" key="3">
    <source>
        <dbReference type="ARBA" id="ARBA00022692"/>
    </source>
</evidence>
<evidence type="ECO:0000313" key="10">
    <source>
        <dbReference type="Proteomes" id="UP000238071"/>
    </source>
</evidence>
<dbReference type="OrthoDB" id="105720at2"/>
<dbReference type="RefSeq" id="WP_104422569.1">
    <property type="nucleotide sequence ID" value="NZ_PTIY01000002.1"/>
</dbReference>
<proteinExistence type="inferred from homology"/>
<keyword evidence="3 7" id="KW-0812">Transmembrane</keyword>
<keyword evidence="2" id="KW-1003">Cell membrane</keyword>
<keyword evidence="5 7" id="KW-0472">Membrane</keyword>
<keyword evidence="10" id="KW-1185">Reference proteome</keyword>